<dbReference type="PANTHER" id="PTHR30349">
    <property type="entry name" value="PHAGE INTEGRASE-RELATED"/>
    <property type="match status" value="1"/>
</dbReference>
<name>A0ABQ3DDC7_9ACTN</name>
<dbReference type="Gene3D" id="1.10.443.10">
    <property type="entry name" value="Intergrase catalytic core"/>
    <property type="match status" value="1"/>
</dbReference>
<dbReference type="PANTHER" id="PTHR30349:SF91">
    <property type="entry name" value="INTA PROTEIN"/>
    <property type="match status" value="1"/>
</dbReference>
<dbReference type="Pfam" id="PF14659">
    <property type="entry name" value="Phage_int_SAM_3"/>
    <property type="match status" value="1"/>
</dbReference>
<keyword evidence="2 4" id="KW-0238">DNA-binding</keyword>
<accession>A0ABQ3DDC7</accession>
<feature type="domain" description="Core-binding (CB)" evidence="7">
    <location>
        <begin position="73"/>
        <end position="186"/>
    </location>
</feature>
<dbReference type="InterPro" id="IPR010998">
    <property type="entry name" value="Integrase_recombinase_N"/>
</dbReference>
<feature type="region of interest" description="Disordered" evidence="5">
    <location>
        <begin position="406"/>
        <end position="431"/>
    </location>
</feature>
<dbReference type="InterPro" id="IPR002104">
    <property type="entry name" value="Integrase_catalytic"/>
</dbReference>
<dbReference type="InterPro" id="IPR011010">
    <property type="entry name" value="DNA_brk_join_enz"/>
</dbReference>
<comment type="caution">
    <text evidence="8">The sequence shown here is derived from an EMBL/GenBank/DDBJ whole genome shotgun (WGS) entry which is preliminary data.</text>
</comment>
<dbReference type="InterPro" id="IPR013762">
    <property type="entry name" value="Integrase-like_cat_sf"/>
</dbReference>
<evidence type="ECO:0000313" key="8">
    <source>
        <dbReference type="EMBL" id="GHA77608.1"/>
    </source>
</evidence>
<evidence type="ECO:0000256" key="3">
    <source>
        <dbReference type="ARBA" id="ARBA00023172"/>
    </source>
</evidence>
<dbReference type="RefSeq" id="WP_189895276.1">
    <property type="nucleotide sequence ID" value="NZ_BMVN01000126.1"/>
</dbReference>
<dbReference type="EMBL" id="BMVN01000126">
    <property type="protein sequence ID" value="GHA77608.1"/>
    <property type="molecule type" value="Genomic_DNA"/>
</dbReference>
<evidence type="ECO:0000259" key="6">
    <source>
        <dbReference type="PROSITE" id="PS51898"/>
    </source>
</evidence>
<dbReference type="PROSITE" id="PS51900">
    <property type="entry name" value="CB"/>
    <property type="match status" value="1"/>
</dbReference>
<dbReference type="PROSITE" id="PS51898">
    <property type="entry name" value="TYR_RECOMBINASE"/>
    <property type="match status" value="1"/>
</dbReference>
<dbReference type="Pfam" id="PF00589">
    <property type="entry name" value="Phage_integrase"/>
    <property type="match status" value="1"/>
</dbReference>
<gene>
    <name evidence="8" type="ORF">GCM10010345_94010</name>
</gene>
<dbReference type="Proteomes" id="UP000653644">
    <property type="component" value="Unassembled WGS sequence"/>
</dbReference>
<evidence type="ECO:0000259" key="7">
    <source>
        <dbReference type="PROSITE" id="PS51900"/>
    </source>
</evidence>
<sequence>MTMPRDTPASRRVRANGDGTVYQRKDARWEAAGYVLAPGNTRRRVRVYGTTRKEALAKLTEKIAASNRGLPVPSAQGSLAAYLTYWLENVAVHHLRETTHTRYIACVNRYLIPGLGKKKLTKLTAKDVRTWLNQLSTTCQCCTRHIDARRDQPRCCAAGQCCHKLLSPLTLTYIHSVLKSALEHAVRKEEISRNVRTGTPRPRRFEPLTADEARQLLTTAHGHRLHALFELALHTGLRKGELLGLRWEDLDLDRGIAAIRRTLQRTSTGGLTTLPTKTRASERRIALPARCLQSLKRHHEQQQREREAAGTRWQHDGHVFTTVQGRPIDPTNLTRAFTALLRKAGLRRIRFHDLRHSTATLLLEQGIELVVIKELLGHAHIGVTATVYAHVRLRLQRDAIDTLDAALGSPGTTETASGDGDEPPPCAASVR</sequence>
<protein>
    <submittedName>
        <fullName evidence="8">Site-specific integrase</fullName>
    </submittedName>
</protein>
<organism evidence="8 9">
    <name type="scientific">Streptomyces canarius</name>
    <dbReference type="NCBI Taxonomy" id="285453"/>
    <lineage>
        <taxon>Bacteria</taxon>
        <taxon>Bacillati</taxon>
        <taxon>Actinomycetota</taxon>
        <taxon>Actinomycetes</taxon>
        <taxon>Kitasatosporales</taxon>
        <taxon>Streptomycetaceae</taxon>
        <taxon>Streptomyces</taxon>
    </lineage>
</organism>
<evidence type="ECO:0000313" key="9">
    <source>
        <dbReference type="Proteomes" id="UP000653644"/>
    </source>
</evidence>
<reference evidence="9" key="1">
    <citation type="journal article" date="2019" name="Int. J. Syst. Evol. Microbiol.">
        <title>The Global Catalogue of Microorganisms (GCM) 10K type strain sequencing project: providing services to taxonomists for standard genome sequencing and annotation.</title>
        <authorList>
            <consortium name="The Broad Institute Genomics Platform"/>
            <consortium name="The Broad Institute Genome Sequencing Center for Infectious Disease"/>
            <person name="Wu L."/>
            <person name="Ma J."/>
        </authorList>
    </citation>
    <scope>NUCLEOTIDE SEQUENCE [LARGE SCALE GENOMIC DNA]</scope>
    <source>
        <strain evidence="9">JCM 4733</strain>
    </source>
</reference>
<dbReference type="InterPro" id="IPR044068">
    <property type="entry name" value="CB"/>
</dbReference>
<dbReference type="SUPFAM" id="SSF56349">
    <property type="entry name" value="DNA breaking-rejoining enzymes"/>
    <property type="match status" value="1"/>
</dbReference>
<keyword evidence="9" id="KW-1185">Reference proteome</keyword>
<evidence type="ECO:0000256" key="5">
    <source>
        <dbReference type="SAM" id="MobiDB-lite"/>
    </source>
</evidence>
<dbReference type="InterPro" id="IPR004107">
    <property type="entry name" value="Integrase_SAM-like_N"/>
</dbReference>
<evidence type="ECO:0000256" key="2">
    <source>
        <dbReference type="ARBA" id="ARBA00023125"/>
    </source>
</evidence>
<evidence type="ECO:0000256" key="4">
    <source>
        <dbReference type="PROSITE-ProRule" id="PRU01248"/>
    </source>
</evidence>
<keyword evidence="1" id="KW-0229">DNA integration</keyword>
<dbReference type="CDD" id="cd01189">
    <property type="entry name" value="INT_ICEBs1_C_like"/>
    <property type="match status" value="1"/>
</dbReference>
<dbReference type="InterPro" id="IPR050090">
    <property type="entry name" value="Tyrosine_recombinase_XerCD"/>
</dbReference>
<evidence type="ECO:0000256" key="1">
    <source>
        <dbReference type="ARBA" id="ARBA00022908"/>
    </source>
</evidence>
<feature type="domain" description="Tyr recombinase" evidence="6">
    <location>
        <begin position="203"/>
        <end position="401"/>
    </location>
</feature>
<proteinExistence type="predicted"/>
<keyword evidence="3" id="KW-0233">DNA recombination</keyword>
<dbReference type="Gene3D" id="1.10.150.130">
    <property type="match status" value="1"/>
</dbReference>